<sequence>MDIEQLCSIVVDVGFQLHKDIGPGLLESAYETMLAAKLGALGLKIDRQLPIDLTYDGVAIPNAFRLDLLVDDRLVIEIKSTEATLPVHANQVVTYLRLMGLTHGFVMNFGTPTFKDGIRRLLNEPSLFVSSCLRANKFGGAR</sequence>
<comment type="caution">
    <text evidence="1">The sequence shown here is derived from an EMBL/GenBank/DDBJ whole genome shotgun (WGS) entry which is preliminary data.</text>
</comment>
<accession>A0ABN1LZ25</accession>
<keyword evidence="2" id="KW-1185">Reference proteome</keyword>
<gene>
    <name evidence="1" type="ORF">GCM10009115_07890</name>
</gene>
<dbReference type="Proteomes" id="UP001500738">
    <property type="component" value="Unassembled WGS sequence"/>
</dbReference>
<dbReference type="Pfam" id="PF13366">
    <property type="entry name" value="PDDEXK_3"/>
    <property type="match status" value="1"/>
</dbReference>
<dbReference type="InterPro" id="IPR026350">
    <property type="entry name" value="GxxExxY"/>
</dbReference>
<proteinExistence type="predicted"/>
<protein>
    <submittedName>
        <fullName evidence="1">GxxExxY protein</fullName>
    </submittedName>
</protein>
<dbReference type="NCBIfam" id="TIGR04256">
    <property type="entry name" value="GxxExxY"/>
    <property type="match status" value="1"/>
</dbReference>
<organism evidence="1 2">
    <name type="scientific">Sphingopyxis soli</name>
    <dbReference type="NCBI Taxonomy" id="592051"/>
    <lineage>
        <taxon>Bacteria</taxon>
        <taxon>Pseudomonadati</taxon>
        <taxon>Pseudomonadota</taxon>
        <taxon>Alphaproteobacteria</taxon>
        <taxon>Sphingomonadales</taxon>
        <taxon>Sphingomonadaceae</taxon>
        <taxon>Sphingopyxis</taxon>
    </lineage>
</organism>
<evidence type="ECO:0000313" key="1">
    <source>
        <dbReference type="EMBL" id="GAA0862206.1"/>
    </source>
</evidence>
<reference evidence="1 2" key="1">
    <citation type="journal article" date="2019" name="Int. J. Syst. Evol. Microbiol.">
        <title>The Global Catalogue of Microorganisms (GCM) 10K type strain sequencing project: providing services to taxonomists for standard genome sequencing and annotation.</title>
        <authorList>
            <consortium name="The Broad Institute Genomics Platform"/>
            <consortium name="The Broad Institute Genome Sequencing Center for Infectious Disease"/>
            <person name="Wu L."/>
            <person name="Ma J."/>
        </authorList>
    </citation>
    <scope>NUCLEOTIDE SEQUENCE [LARGE SCALE GENOMIC DNA]</scope>
    <source>
        <strain evidence="1 2">JCM 15910</strain>
    </source>
</reference>
<dbReference type="RefSeq" id="WP_215348741.1">
    <property type="nucleotide sequence ID" value="NZ_BAAAFE010000003.1"/>
</dbReference>
<evidence type="ECO:0000313" key="2">
    <source>
        <dbReference type="Proteomes" id="UP001500738"/>
    </source>
</evidence>
<dbReference type="EMBL" id="BAAAFE010000003">
    <property type="protein sequence ID" value="GAA0862206.1"/>
    <property type="molecule type" value="Genomic_DNA"/>
</dbReference>
<name>A0ABN1LZ25_9SPHN</name>